<dbReference type="EMBL" id="LCBS01000009">
    <property type="protein sequence ID" value="KKS16966.1"/>
    <property type="molecule type" value="Genomic_DNA"/>
</dbReference>
<dbReference type="InterPro" id="IPR011006">
    <property type="entry name" value="CheY-like_superfamily"/>
</dbReference>
<dbReference type="Gene3D" id="3.40.50.2300">
    <property type="match status" value="1"/>
</dbReference>
<comment type="caution">
    <text evidence="1">The sequence shown here is derived from an EMBL/GenBank/DDBJ whole genome shotgun (WGS) entry which is preliminary data.</text>
</comment>
<accession>A0A0G0Z4E5</accession>
<dbReference type="SUPFAM" id="SSF52172">
    <property type="entry name" value="CheY-like"/>
    <property type="match status" value="1"/>
</dbReference>
<sequence>MAKVLIIEDKNNHDVVESLKPYLEHRGHRIEIGFWDGADLVRGLRTDTFVGRHNPEILLIHFGTHNSIKGAKVVLTRLKRIHPKIKIIVVTCIDPEELIEDVSTIEKPFDLDLFLKLLK</sequence>
<name>A0A0G0Z4E5_UNCKA</name>
<dbReference type="Proteomes" id="UP000034163">
    <property type="component" value="Unassembled WGS sequence"/>
</dbReference>
<evidence type="ECO:0000313" key="1">
    <source>
        <dbReference type="EMBL" id="KKS16966.1"/>
    </source>
</evidence>
<organism evidence="1 2">
    <name type="scientific">candidate division WWE3 bacterium GW2011_GWB1_41_6</name>
    <dbReference type="NCBI Taxonomy" id="1619112"/>
    <lineage>
        <taxon>Bacteria</taxon>
        <taxon>Katanobacteria</taxon>
    </lineage>
</organism>
<proteinExistence type="predicted"/>
<gene>
    <name evidence="1" type="ORF">UU72_C0009G0008</name>
</gene>
<protein>
    <recommendedName>
        <fullName evidence="3">Response regulatory domain-containing protein</fullName>
    </recommendedName>
</protein>
<dbReference type="AlphaFoldDB" id="A0A0G0Z4E5"/>
<reference evidence="1 2" key="1">
    <citation type="journal article" date="2015" name="Nature">
        <title>rRNA introns, odd ribosomes, and small enigmatic genomes across a large radiation of phyla.</title>
        <authorList>
            <person name="Brown C.T."/>
            <person name="Hug L.A."/>
            <person name="Thomas B.C."/>
            <person name="Sharon I."/>
            <person name="Castelle C.J."/>
            <person name="Singh A."/>
            <person name="Wilkins M.J."/>
            <person name="Williams K.H."/>
            <person name="Banfield J.F."/>
        </authorList>
    </citation>
    <scope>NUCLEOTIDE SEQUENCE [LARGE SCALE GENOMIC DNA]</scope>
</reference>
<evidence type="ECO:0000313" key="2">
    <source>
        <dbReference type="Proteomes" id="UP000034163"/>
    </source>
</evidence>
<evidence type="ECO:0008006" key="3">
    <source>
        <dbReference type="Google" id="ProtNLM"/>
    </source>
</evidence>